<proteinExistence type="predicted"/>
<evidence type="ECO:0000313" key="3">
    <source>
        <dbReference type="Proteomes" id="UP001165083"/>
    </source>
</evidence>
<organism evidence="2 3">
    <name type="scientific">Phytophthora lilii</name>
    <dbReference type="NCBI Taxonomy" id="2077276"/>
    <lineage>
        <taxon>Eukaryota</taxon>
        <taxon>Sar</taxon>
        <taxon>Stramenopiles</taxon>
        <taxon>Oomycota</taxon>
        <taxon>Peronosporomycetes</taxon>
        <taxon>Peronosporales</taxon>
        <taxon>Peronosporaceae</taxon>
        <taxon>Phytophthora</taxon>
    </lineage>
</organism>
<dbReference type="AlphaFoldDB" id="A0A9W6TUB9"/>
<dbReference type="Proteomes" id="UP001165083">
    <property type="component" value="Unassembled WGS sequence"/>
</dbReference>
<evidence type="ECO:0000256" key="1">
    <source>
        <dbReference type="SAM" id="MobiDB-lite"/>
    </source>
</evidence>
<reference evidence="2" key="1">
    <citation type="submission" date="2023-04" db="EMBL/GenBank/DDBJ databases">
        <title>Phytophthora lilii NBRC 32176.</title>
        <authorList>
            <person name="Ichikawa N."/>
            <person name="Sato H."/>
            <person name="Tonouchi N."/>
        </authorList>
    </citation>
    <scope>NUCLEOTIDE SEQUENCE</scope>
    <source>
        <strain evidence="2">NBRC 32176</strain>
    </source>
</reference>
<feature type="region of interest" description="Disordered" evidence="1">
    <location>
        <begin position="1"/>
        <end position="70"/>
    </location>
</feature>
<feature type="compositionally biased region" description="Polar residues" evidence="1">
    <location>
        <begin position="49"/>
        <end position="59"/>
    </location>
</feature>
<accession>A0A9W6TUB9</accession>
<protein>
    <submittedName>
        <fullName evidence="2">Unnamed protein product</fullName>
    </submittedName>
</protein>
<sequence length="317" mass="35427">MNISNFLSSPSETPRLRCGAQQNGGTRTALGPAEAYSMFSAKPPKHPTSKSSYHNNSTFAMIPDKERKRSYRLSATQKQSRREKEFFESRVLNLTLDINQLRQELVHLLSCRDLKVTRMLLDRERMEHAMQDAADAVLFGSSEGAQSCARRGESCNFSGMLMDQSGFTPFEGVYEFIVQLDTPATNRRARFFATTQILSFVEEDMGADSAADAELRRICGGSGGCVMEAVGDLKGRFTLKVVASMFPHVQEILLDRFVGLSIRCPARLLLYFNSQCELVRQIAQIDIPSVLSAVQLAQPQEFAVIMGRKAMPYEVRV</sequence>
<evidence type="ECO:0000313" key="2">
    <source>
        <dbReference type="EMBL" id="GMF20705.1"/>
    </source>
</evidence>
<name>A0A9W6TUB9_9STRA</name>
<dbReference type="EMBL" id="BSXW01000383">
    <property type="protein sequence ID" value="GMF20705.1"/>
    <property type="molecule type" value="Genomic_DNA"/>
</dbReference>
<dbReference type="OrthoDB" id="109141at2759"/>
<keyword evidence="3" id="KW-1185">Reference proteome</keyword>
<gene>
    <name evidence="2" type="ORF">Plil01_000808200</name>
</gene>
<comment type="caution">
    <text evidence="2">The sequence shown here is derived from an EMBL/GenBank/DDBJ whole genome shotgun (WGS) entry which is preliminary data.</text>
</comment>
<feature type="compositionally biased region" description="Polar residues" evidence="1">
    <location>
        <begin position="1"/>
        <end position="12"/>
    </location>
</feature>